<evidence type="ECO:0000256" key="5">
    <source>
        <dbReference type="ARBA" id="ARBA00022605"/>
    </source>
</evidence>
<dbReference type="CDD" id="cd07940">
    <property type="entry name" value="DRE_TIM_IPMS"/>
    <property type="match status" value="1"/>
</dbReference>
<keyword evidence="8" id="KW-0100">Branched-chain amino acid biosynthesis</keyword>
<dbReference type="PROSITE" id="PS00816">
    <property type="entry name" value="AIPM_HOMOCIT_SYNTH_2"/>
    <property type="match status" value="1"/>
</dbReference>
<name>A0ABN6QIB7_9BACT</name>
<organism evidence="11 12">
    <name type="scientific">Akkermansia biwaensis</name>
    <dbReference type="NCBI Taxonomy" id="2946555"/>
    <lineage>
        <taxon>Bacteria</taxon>
        <taxon>Pseudomonadati</taxon>
        <taxon>Verrucomicrobiota</taxon>
        <taxon>Verrucomicrobiia</taxon>
        <taxon>Verrucomicrobiales</taxon>
        <taxon>Akkermansiaceae</taxon>
        <taxon>Akkermansia</taxon>
    </lineage>
</organism>
<sequence length="386" mass="42115">MKKHIHIFDTTLRDGEQCPGAAMTVEQKVRIAMQLEALGVDVIEAGFPVISDGDFQAVRTVAERTESSRVCGLARCVEKDILAVHEAVSPAGDRGRIHLVLATSPIHRQYKMNKSRAEILAMAVKGVSLAAGLCREVQFSAEDASRTEPDFLAEVVEAVIDAGTSIVNIPDTVGYTMPDEFHRLISYLKSNVPNVDRAVISVHCHDDMGMAVANSLAAIRAGARQVEGTINGIGERAGNTALEEVVMAVHSRPDFFSGLETGIRTRELVKTSRIVAEMSGMAVPRSKAVVGANAFSHGSGIHQDGILKNRSTYEIMDPEEIGWGPTELPLTKHSGRHAVKMRLDALGFSIPEEDMPRFFELFKQRGDRCKFVYDDDLSDMARSMLA</sequence>
<evidence type="ECO:0000256" key="1">
    <source>
        <dbReference type="ARBA" id="ARBA00004689"/>
    </source>
</evidence>
<dbReference type="PANTHER" id="PTHR10277">
    <property type="entry name" value="HOMOCITRATE SYNTHASE-RELATED"/>
    <property type="match status" value="1"/>
</dbReference>
<dbReference type="Gene3D" id="3.20.20.70">
    <property type="entry name" value="Aldolase class I"/>
    <property type="match status" value="1"/>
</dbReference>
<dbReference type="InterPro" id="IPR013785">
    <property type="entry name" value="Aldolase_TIM"/>
</dbReference>
<dbReference type="PANTHER" id="PTHR10277:SF9">
    <property type="entry name" value="2-ISOPROPYLMALATE SYNTHASE 1, CHLOROPLASTIC-RELATED"/>
    <property type="match status" value="1"/>
</dbReference>
<evidence type="ECO:0000256" key="7">
    <source>
        <dbReference type="ARBA" id="ARBA00023211"/>
    </source>
</evidence>
<gene>
    <name evidence="11" type="ORF">Abiwalacus_18880</name>
</gene>
<evidence type="ECO:0000259" key="10">
    <source>
        <dbReference type="PROSITE" id="PS50991"/>
    </source>
</evidence>
<dbReference type="NCBIfam" id="NF002086">
    <property type="entry name" value="PRK00915.1-3"/>
    <property type="match status" value="1"/>
</dbReference>
<evidence type="ECO:0000256" key="3">
    <source>
        <dbReference type="ARBA" id="ARBA00012973"/>
    </source>
</evidence>
<dbReference type="Pfam" id="PF22617">
    <property type="entry name" value="HCS_D2"/>
    <property type="match status" value="1"/>
</dbReference>
<accession>A0ABN6QIB7</accession>
<feature type="domain" description="Pyruvate carboxyltransferase" evidence="10">
    <location>
        <begin position="5"/>
        <end position="269"/>
    </location>
</feature>
<comment type="similarity">
    <text evidence="2">Belongs to the alpha-IPM synthase/homocitrate synthase family. LeuA type 1 subfamily.</text>
</comment>
<evidence type="ECO:0000313" key="12">
    <source>
        <dbReference type="Proteomes" id="UP001062263"/>
    </source>
</evidence>
<dbReference type="InterPro" id="IPR002034">
    <property type="entry name" value="AIPM/Hcit_synth_CS"/>
</dbReference>
<evidence type="ECO:0000256" key="9">
    <source>
        <dbReference type="RuleBase" id="RU003523"/>
    </source>
</evidence>
<dbReference type="InterPro" id="IPR050073">
    <property type="entry name" value="2-IPM_HCS-like"/>
</dbReference>
<evidence type="ECO:0000256" key="8">
    <source>
        <dbReference type="ARBA" id="ARBA00023304"/>
    </source>
</evidence>
<evidence type="ECO:0000256" key="6">
    <source>
        <dbReference type="ARBA" id="ARBA00022679"/>
    </source>
</evidence>
<evidence type="ECO:0000256" key="4">
    <source>
        <dbReference type="ARBA" id="ARBA00022430"/>
    </source>
</evidence>
<dbReference type="Proteomes" id="UP001062263">
    <property type="component" value="Chromosome"/>
</dbReference>
<dbReference type="EC" id="2.3.3.13" evidence="3"/>
<evidence type="ECO:0000313" key="11">
    <source>
        <dbReference type="EMBL" id="BDL44314.1"/>
    </source>
</evidence>
<dbReference type="PROSITE" id="PS50991">
    <property type="entry name" value="PYR_CT"/>
    <property type="match status" value="1"/>
</dbReference>
<reference evidence="11" key="1">
    <citation type="submission" date="2022-06" db="EMBL/GenBank/DDBJ databases">
        <title>Akkermansia biwalacus sp. nov., an anaerobic mucin-degrading bacterium isolated from human intestine.</title>
        <authorList>
            <person name="Kobayashi Y."/>
            <person name="Inoue S."/>
            <person name="Kawahara T."/>
            <person name="Kohda N."/>
        </authorList>
    </citation>
    <scope>NUCLEOTIDE SEQUENCE</scope>
    <source>
        <strain evidence="11">WON2089</strain>
    </source>
</reference>
<dbReference type="InterPro" id="IPR054691">
    <property type="entry name" value="LeuA/HCS_post-cat"/>
</dbReference>
<evidence type="ECO:0000256" key="2">
    <source>
        <dbReference type="ARBA" id="ARBA00009396"/>
    </source>
</evidence>
<protein>
    <recommendedName>
        <fullName evidence="3">2-isopropylmalate synthase</fullName>
        <ecNumber evidence="3">2.3.3.13</ecNumber>
    </recommendedName>
</protein>
<keyword evidence="5" id="KW-0028">Amino-acid biosynthesis</keyword>
<dbReference type="Gene3D" id="1.10.238.260">
    <property type="match status" value="1"/>
</dbReference>
<dbReference type="EMBL" id="AP025943">
    <property type="protein sequence ID" value="BDL44314.1"/>
    <property type="molecule type" value="Genomic_DNA"/>
</dbReference>
<dbReference type="RefSeq" id="WP_215434847.1">
    <property type="nucleotide sequence ID" value="NZ_AP025943.1"/>
</dbReference>
<dbReference type="SUPFAM" id="SSF51569">
    <property type="entry name" value="Aldolase"/>
    <property type="match status" value="1"/>
</dbReference>
<keyword evidence="6 9" id="KW-0808">Transferase</keyword>
<keyword evidence="12" id="KW-1185">Reference proteome</keyword>
<proteinExistence type="inferred from homology"/>
<keyword evidence="7" id="KW-0464">Manganese</keyword>
<comment type="pathway">
    <text evidence="1">Amino-acid biosynthesis; L-leucine biosynthesis; L-leucine from 3-methyl-2-oxobutanoate: step 1/4.</text>
</comment>
<dbReference type="PROSITE" id="PS00815">
    <property type="entry name" value="AIPM_HOMOCIT_SYNTH_1"/>
    <property type="match status" value="1"/>
</dbReference>
<dbReference type="InterPro" id="IPR000891">
    <property type="entry name" value="PYR_CT"/>
</dbReference>
<dbReference type="Pfam" id="PF00682">
    <property type="entry name" value="HMGL-like"/>
    <property type="match status" value="1"/>
</dbReference>
<keyword evidence="4" id="KW-0432">Leucine biosynthesis</keyword>